<proteinExistence type="inferred from homology"/>
<dbReference type="GO" id="GO:0006189">
    <property type="term" value="P:'de novo' IMP biosynthetic process"/>
    <property type="evidence" value="ECO:0007669"/>
    <property type="project" value="InterPro"/>
</dbReference>
<dbReference type="HAMAP" id="MF_01930">
    <property type="entry name" value="PurN"/>
    <property type="match status" value="1"/>
</dbReference>
<sequence length="194" mass="20854">MSIEHTGSCVNSAKKNIAVLISGSGSNLQAIIDACESGQINGRISVVISNRPDVFGLERAAKSGISTHVIDHKQFESREAFDAELITHIDTTDADLVVLAGFMRILSGGFTQHYQGKLLNIHPSLLPAYKGTHTHQRALDDGAAVHGVSVHFVSPELDGGPVIMQARIPVLESDTADSLARRVLSKEHLIYPQV</sequence>
<keyword evidence="2 6" id="KW-0808">Transferase</keyword>
<comment type="pathway">
    <text evidence="1">Purine metabolism; IMP biosynthesis via de novo pathway; N(2)-formyl-N(1)-(5-phospho-D-ribosyl)glycinamide from N(1)-(5-phospho-D-ribosyl)glycinamide (10-formyl THF route): step 1/1.</text>
</comment>
<dbReference type="NCBIfam" id="TIGR00639">
    <property type="entry name" value="PurN"/>
    <property type="match status" value="1"/>
</dbReference>
<dbReference type="AlphaFoldDB" id="A0A6S6T5E4"/>
<evidence type="ECO:0000259" key="5">
    <source>
        <dbReference type="Pfam" id="PF00551"/>
    </source>
</evidence>
<dbReference type="InterPro" id="IPR036477">
    <property type="entry name" value="Formyl_transf_N_sf"/>
</dbReference>
<keyword evidence="3" id="KW-0658">Purine biosynthesis</keyword>
<dbReference type="CDD" id="cd08645">
    <property type="entry name" value="FMT_core_GART"/>
    <property type="match status" value="1"/>
</dbReference>
<protein>
    <recommendedName>
        <fullName evidence="4">Phosphoribosylglycinamide formyltransferase</fullName>
        <ecNumber evidence="4">2.1.2.2</ecNumber>
    </recommendedName>
</protein>
<accession>A0A6S6T5E4</accession>
<evidence type="ECO:0000256" key="2">
    <source>
        <dbReference type="ARBA" id="ARBA00022679"/>
    </source>
</evidence>
<dbReference type="PANTHER" id="PTHR43369:SF2">
    <property type="entry name" value="PHOSPHORIBOSYLGLYCINAMIDE FORMYLTRANSFERASE"/>
    <property type="match status" value="1"/>
</dbReference>
<dbReference type="Pfam" id="PF00551">
    <property type="entry name" value="Formyl_trans_N"/>
    <property type="match status" value="1"/>
</dbReference>
<evidence type="ECO:0000313" key="6">
    <source>
        <dbReference type="EMBL" id="CAA6810333.1"/>
    </source>
</evidence>
<dbReference type="EC" id="2.1.2.2" evidence="4"/>
<dbReference type="Gene3D" id="3.40.50.170">
    <property type="entry name" value="Formyl transferase, N-terminal domain"/>
    <property type="match status" value="1"/>
</dbReference>
<evidence type="ECO:0000256" key="4">
    <source>
        <dbReference type="NCBIfam" id="TIGR00639"/>
    </source>
</evidence>
<dbReference type="PANTHER" id="PTHR43369">
    <property type="entry name" value="PHOSPHORIBOSYLGLYCINAMIDE FORMYLTRANSFERASE"/>
    <property type="match status" value="1"/>
</dbReference>
<dbReference type="GO" id="GO:0005829">
    <property type="term" value="C:cytosol"/>
    <property type="evidence" value="ECO:0007669"/>
    <property type="project" value="TreeGrafter"/>
</dbReference>
<evidence type="ECO:0000256" key="1">
    <source>
        <dbReference type="ARBA" id="ARBA00005054"/>
    </source>
</evidence>
<organism evidence="6">
    <name type="scientific">uncultured Thiotrichaceae bacterium</name>
    <dbReference type="NCBI Taxonomy" id="298394"/>
    <lineage>
        <taxon>Bacteria</taxon>
        <taxon>Pseudomonadati</taxon>
        <taxon>Pseudomonadota</taxon>
        <taxon>Gammaproteobacteria</taxon>
        <taxon>Thiotrichales</taxon>
        <taxon>Thiotrichaceae</taxon>
        <taxon>environmental samples</taxon>
    </lineage>
</organism>
<evidence type="ECO:0000256" key="3">
    <source>
        <dbReference type="ARBA" id="ARBA00022755"/>
    </source>
</evidence>
<feature type="domain" description="Formyl transferase N-terminal" evidence="5">
    <location>
        <begin position="15"/>
        <end position="194"/>
    </location>
</feature>
<dbReference type="SUPFAM" id="SSF53328">
    <property type="entry name" value="Formyltransferase"/>
    <property type="match status" value="1"/>
</dbReference>
<reference evidence="6" key="1">
    <citation type="submission" date="2020-01" db="EMBL/GenBank/DDBJ databases">
        <authorList>
            <person name="Meier V. D."/>
            <person name="Meier V D."/>
        </authorList>
    </citation>
    <scope>NUCLEOTIDE SEQUENCE</scope>
    <source>
        <strain evidence="6">HLG_WM_MAG_08</strain>
    </source>
</reference>
<gene>
    <name evidence="6" type="ORF">HELGO_WM36732</name>
</gene>
<dbReference type="EMBL" id="CACVAV010000165">
    <property type="protein sequence ID" value="CAA6810333.1"/>
    <property type="molecule type" value="Genomic_DNA"/>
</dbReference>
<dbReference type="InterPro" id="IPR004607">
    <property type="entry name" value="GART"/>
</dbReference>
<name>A0A6S6T5E4_9GAMM</name>
<feature type="non-terminal residue" evidence="6">
    <location>
        <position position="194"/>
    </location>
</feature>
<dbReference type="GO" id="GO:0004644">
    <property type="term" value="F:phosphoribosylglycinamide formyltransferase activity"/>
    <property type="evidence" value="ECO:0007669"/>
    <property type="project" value="UniProtKB-UniRule"/>
</dbReference>
<dbReference type="InterPro" id="IPR002376">
    <property type="entry name" value="Formyl_transf_N"/>
</dbReference>